<dbReference type="PANTHER" id="PTHR18968">
    <property type="entry name" value="THIAMINE PYROPHOSPHATE ENZYMES"/>
    <property type="match status" value="1"/>
</dbReference>
<dbReference type="GO" id="GO:0019752">
    <property type="term" value="P:carboxylic acid metabolic process"/>
    <property type="evidence" value="ECO:0007669"/>
    <property type="project" value="UniProtKB-ARBA"/>
</dbReference>
<evidence type="ECO:0000256" key="1">
    <source>
        <dbReference type="ARBA" id="ARBA00007812"/>
    </source>
</evidence>
<evidence type="ECO:0000256" key="3">
    <source>
        <dbReference type="RuleBase" id="RU362132"/>
    </source>
</evidence>
<evidence type="ECO:0000259" key="6">
    <source>
        <dbReference type="Pfam" id="PF02776"/>
    </source>
</evidence>
<proteinExistence type="inferred from homology"/>
<dbReference type="GO" id="GO:0050660">
    <property type="term" value="F:flavin adenine dinucleotide binding"/>
    <property type="evidence" value="ECO:0007669"/>
    <property type="project" value="TreeGrafter"/>
</dbReference>
<evidence type="ECO:0000256" key="2">
    <source>
        <dbReference type="ARBA" id="ARBA00023052"/>
    </source>
</evidence>
<organism evidence="7 8">
    <name type="scientific">Flammeovirga pectinis</name>
    <dbReference type="NCBI Taxonomy" id="2494373"/>
    <lineage>
        <taxon>Bacteria</taxon>
        <taxon>Pseudomonadati</taxon>
        <taxon>Bacteroidota</taxon>
        <taxon>Cytophagia</taxon>
        <taxon>Cytophagales</taxon>
        <taxon>Flammeovirgaceae</taxon>
        <taxon>Flammeovirga</taxon>
    </lineage>
</organism>
<keyword evidence="2 3" id="KW-0786">Thiamine pyrophosphate</keyword>
<feature type="domain" description="Thiamine pyrophosphate enzyme central" evidence="4">
    <location>
        <begin position="203"/>
        <end position="324"/>
    </location>
</feature>
<dbReference type="KEGG" id="fll:EI427_21195"/>
<dbReference type="OrthoDB" id="4494979at2"/>
<dbReference type="SUPFAM" id="SSF52518">
    <property type="entry name" value="Thiamin diphosphate-binding fold (THDP-binding)"/>
    <property type="match status" value="2"/>
</dbReference>
<dbReference type="SUPFAM" id="SSF52467">
    <property type="entry name" value="DHS-like NAD/FAD-binding domain"/>
    <property type="match status" value="1"/>
</dbReference>
<dbReference type="AlphaFoldDB" id="A0A3Q9FPC1"/>
<dbReference type="Gene3D" id="3.40.50.1220">
    <property type="entry name" value="TPP-binding domain"/>
    <property type="match status" value="1"/>
</dbReference>
<feature type="domain" description="Thiamine pyrophosphate enzyme TPP-binding" evidence="5">
    <location>
        <begin position="397"/>
        <end position="537"/>
    </location>
</feature>
<dbReference type="Pfam" id="PF00205">
    <property type="entry name" value="TPP_enzyme_M"/>
    <property type="match status" value="1"/>
</dbReference>
<dbReference type="GO" id="GO:0003984">
    <property type="term" value="F:acetolactate synthase activity"/>
    <property type="evidence" value="ECO:0007669"/>
    <property type="project" value="TreeGrafter"/>
</dbReference>
<dbReference type="GO" id="GO:0000287">
    <property type="term" value="F:magnesium ion binding"/>
    <property type="evidence" value="ECO:0007669"/>
    <property type="project" value="InterPro"/>
</dbReference>
<gene>
    <name evidence="7" type="ORF">EI427_21195</name>
</gene>
<name>A0A3Q9FPC1_9BACT</name>
<dbReference type="InterPro" id="IPR029035">
    <property type="entry name" value="DHS-like_NAD/FAD-binding_dom"/>
</dbReference>
<sequence>MKNTSLFHQFLTDNKIQYIFGNPGTTETPIMNALEGEKEVEYILGLQENSVIGIAAGYALASENIAMVNIHTYPGLANAMCNLYSAYRSKIPLLITAGQQDRKHLSIDPILSGPLTDLASTATKSAKEIHFEGDFQFELQRAINIAKKAPEGPTFVSIPMDTVNAEVGTNYRTLTPIKTTFKNEVAVESIRELLLTEKQKLGKVVLLVDGIATNANKALIAFAENIQADIYSTPFPVKIPVPSTHYLYKGAFPAFASKQQNTLEHYDLIFVIGDALDSFLFDDFTVIPKGKTVVQINTNNDKVGEYFPVNYSLIGAIKPIFENLNQVLKTLHLIKTVDPEKEKKHYKVLLENQHTILNRKDTAFKIDRVALEVVSKIKEENDIVLEASSYEGDLKSSIKREKAGNVYTAPRGGGLGWGMPVAIGLSLATKKHSVCFVGDGGFQYSLQAIYTAKKYSIPVVFIVLNNGAYKVLKELWKYQFPKTTEEDYHELDLKPEVDILAISKGYGAATFNPKDYKELNKMMEEALKIQGPSVINVKM</sequence>
<dbReference type="CDD" id="cd07035">
    <property type="entry name" value="TPP_PYR_POX_like"/>
    <property type="match status" value="1"/>
</dbReference>
<dbReference type="EMBL" id="CP034563">
    <property type="protein sequence ID" value="AZQ64743.1"/>
    <property type="molecule type" value="Genomic_DNA"/>
</dbReference>
<dbReference type="InterPro" id="IPR029061">
    <property type="entry name" value="THDP-binding"/>
</dbReference>
<dbReference type="InterPro" id="IPR012001">
    <property type="entry name" value="Thiamin_PyroP_enz_TPP-bd_dom"/>
</dbReference>
<dbReference type="Pfam" id="PF02775">
    <property type="entry name" value="TPP_enzyme_C"/>
    <property type="match status" value="1"/>
</dbReference>
<keyword evidence="8" id="KW-1185">Reference proteome</keyword>
<dbReference type="Gene3D" id="3.40.50.970">
    <property type="match status" value="2"/>
</dbReference>
<dbReference type="Pfam" id="PF02776">
    <property type="entry name" value="TPP_enzyme_N"/>
    <property type="match status" value="1"/>
</dbReference>
<dbReference type="GO" id="GO:0030976">
    <property type="term" value="F:thiamine pyrophosphate binding"/>
    <property type="evidence" value="ECO:0007669"/>
    <property type="project" value="InterPro"/>
</dbReference>
<evidence type="ECO:0000259" key="4">
    <source>
        <dbReference type="Pfam" id="PF00205"/>
    </source>
</evidence>
<evidence type="ECO:0000259" key="5">
    <source>
        <dbReference type="Pfam" id="PF02775"/>
    </source>
</evidence>
<evidence type="ECO:0000313" key="8">
    <source>
        <dbReference type="Proteomes" id="UP000267268"/>
    </source>
</evidence>
<protein>
    <submittedName>
        <fullName evidence="7">Thiamine pyrophosphate-binding protein</fullName>
    </submittedName>
</protein>
<reference evidence="7 8" key="1">
    <citation type="submission" date="2018-12" db="EMBL/GenBank/DDBJ databases">
        <title>Flammeovirga pectinis sp. nov., isolated from the gut of the Korean scallop, Patinopecten yessoensis.</title>
        <authorList>
            <person name="Bae J.-W."/>
            <person name="Jeong Y.-S."/>
            <person name="Kang W."/>
        </authorList>
    </citation>
    <scope>NUCLEOTIDE SEQUENCE [LARGE SCALE GENOMIC DNA]</scope>
    <source>
        <strain evidence="7 8">L12M1</strain>
    </source>
</reference>
<dbReference type="InterPro" id="IPR011766">
    <property type="entry name" value="TPP_enzyme_TPP-bd"/>
</dbReference>
<dbReference type="InterPro" id="IPR012000">
    <property type="entry name" value="Thiamin_PyroP_enz_cen_dom"/>
</dbReference>
<comment type="similarity">
    <text evidence="1 3">Belongs to the TPP enzyme family.</text>
</comment>
<accession>A0A3Q9FPC1</accession>
<dbReference type="RefSeq" id="WP_126618755.1">
    <property type="nucleotide sequence ID" value="NZ_CP034563.1"/>
</dbReference>
<dbReference type="CDD" id="cd02002">
    <property type="entry name" value="TPP_BFDC"/>
    <property type="match status" value="1"/>
</dbReference>
<feature type="domain" description="Thiamine pyrophosphate enzyme N-terminal TPP-binding" evidence="6">
    <location>
        <begin position="4"/>
        <end position="106"/>
    </location>
</feature>
<dbReference type="InterPro" id="IPR045229">
    <property type="entry name" value="TPP_enz"/>
</dbReference>
<evidence type="ECO:0000313" key="7">
    <source>
        <dbReference type="EMBL" id="AZQ64743.1"/>
    </source>
</evidence>
<dbReference type="PANTHER" id="PTHR18968:SF133">
    <property type="entry name" value="BENZOYLFORMATE DECARBOXYLASE"/>
    <property type="match status" value="1"/>
</dbReference>
<dbReference type="Proteomes" id="UP000267268">
    <property type="component" value="Chromosome 2"/>
</dbReference>